<organism evidence="3 4">
    <name type="scientific">Thiothrix lacustris</name>
    <dbReference type="NCBI Taxonomy" id="525917"/>
    <lineage>
        <taxon>Bacteria</taxon>
        <taxon>Pseudomonadati</taxon>
        <taxon>Pseudomonadota</taxon>
        <taxon>Gammaproteobacteria</taxon>
        <taxon>Thiotrichales</taxon>
        <taxon>Thiotrichaceae</taxon>
        <taxon>Thiothrix</taxon>
    </lineage>
</organism>
<reference evidence="3 4" key="1">
    <citation type="submission" date="2017-01" db="EMBL/GenBank/DDBJ databases">
        <title>Novel large sulfur bacteria in the metagenomes of groundwater-fed chemosynthetic microbial mats in the Lake Huron basin.</title>
        <authorList>
            <person name="Sharrar A.M."/>
            <person name="Flood B.E."/>
            <person name="Bailey J.V."/>
            <person name="Jones D.S."/>
            <person name="Biddanda B."/>
            <person name="Ruberg S.A."/>
            <person name="Marcus D.N."/>
            <person name="Dick G.J."/>
        </authorList>
    </citation>
    <scope>NUCLEOTIDE SEQUENCE [LARGE SCALE GENOMIC DNA]</scope>
    <source>
        <strain evidence="3">A8</strain>
    </source>
</reference>
<dbReference type="PANTHER" id="PTHR35793:SF2">
    <property type="entry name" value="INNER MEMBRANE PROTEIN YJIG"/>
    <property type="match status" value="1"/>
</dbReference>
<evidence type="ECO:0000256" key="1">
    <source>
        <dbReference type="SAM" id="Phobius"/>
    </source>
</evidence>
<feature type="transmembrane region" description="Helical" evidence="1">
    <location>
        <begin position="95"/>
        <end position="117"/>
    </location>
</feature>
<comment type="caution">
    <text evidence="3">The sequence shown here is derived from an EMBL/GenBank/DDBJ whole genome shotgun (WGS) entry which is preliminary data.</text>
</comment>
<dbReference type="InterPro" id="IPR052549">
    <property type="entry name" value="SpmB"/>
</dbReference>
<evidence type="ECO:0000313" key="3">
    <source>
        <dbReference type="EMBL" id="OQX03606.1"/>
    </source>
</evidence>
<dbReference type="EMBL" id="MTEJ01000394">
    <property type="protein sequence ID" value="OQX03606.1"/>
    <property type="molecule type" value="Genomic_DNA"/>
</dbReference>
<dbReference type="Pfam" id="PF07670">
    <property type="entry name" value="Gate"/>
    <property type="match status" value="1"/>
</dbReference>
<name>A0A1Y1QE33_9GAMM</name>
<feature type="transmembrane region" description="Helical" evidence="1">
    <location>
        <begin position="123"/>
        <end position="143"/>
    </location>
</feature>
<sequence>MEALIQVILAAGRTGVDLALYTLLPIMVVMLALMKLLDAWGVLALVARVLSPLLKPFGIPGLGIFAAVKMLLVSFAAPVATFALMGQGGTSRRHIAATVAMILVMTQANVSFPLAAFGLDVGISLLTSVIGGLLAAAVTYHWLTPKTGWDDETFPAEAPDTSPHKGKNPIRILSDGGLEGLKIVVNSIPMLILALCCVNALKASGAIIGLTALLAPVLALIGLPEAAVLPLITKFIAGGTAFMAITMDLIQQGSLTALELNRMVGFATNPLDIVGVALFASAHPRVAEVMRPALLGACMGLLVRGTIHLLLY</sequence>
<feature type="transmembrane region" description="Helical" evidence="1">
    <location>
        <begin position="191"/>
        <end position="221"/>
    </location>
</feature>
<feature type="transmembrane region" description="Helical" evidence="1">
    <location>
        <begin position="57"/>
        <end position="83"/>
    </location>
</feature>
<feature type="transmembrane region" description="Helical" evidence="1">
    <location>
        <begin position="227"/>
        <end position="250"/>
    </location>
</feature>
<evidence type="ECO:0000259" key="2">
    <source>
        <dbReference type="Pfam" id="PF07670"/>
    </source>
</evidence>
<feature type="domain" description="Nucleoside transporter/FeoB GTPase Gate" evidence="2">
    <location>
        <begin position="21"/>
        <end position="112"/>
    </location>
</feature>
<keyword evidence="1" id="KW-1133">Transmembrane helix</keyword>
<dbReference type="AlphaFoldDB" id="A0A1Y1QE33"/>
<dbReference type="GO" id="GO:0005886">
    <property type="term" value="C:plasma membrane"/>
    <property type="evidence" value="ECO:0007669"/>
    <property type="project" value="TreeGrafter"/>
</dbReference>
<proteinExistence type="predicted"/>
<dbReference type="PANTHER" id="PTHR35793">
    <property type="entry name" value="INNER MEMBRANE PROTEIN YJIG"/>
    <property type="match status" value="1"/>
</dbReference>
<feature type="transmembrane region" description="Helical" evidence="1">
    <location>
        <begin position="18"/>
        <end position="37"/>
    </location>
</feature>
<protein>
    <submittedName>
        <fullName evidence="3">Nucleoside recognition family protein</fullName>
    </submittedName>
</protein>
<dbReference type="STRING" id="1123401.GCA_000621325_01807"/>
<keyword evidence="1" id="KW-0472">Membrane</keyword>
<gene>
    <name evidence="3" type="ORF">BWK73_39010</name>
</gene>
<dbReference type="eggNOG" id="COG0370">
    <property type="taxonomic scope" value="Bacteria"/>
</dbReference>
<evidence type="ECO:0000313" key="4">
    <source>
        <dbReference type="Proteomes" id="UP000192491"/>
    </source>
</evidence>
<keyword evidence="1" id="KW-0812">Transmembrane</keyword>
<accession>A0A1Y1QE33</accession>
<dbReference type="Proteomes" id="UP000192491">
    <property type="component" value="Unassembled WGS sequence"/>
</dbReference>
<dbReference type="InterPro" id="IPR011642">
    <property type="entry name" value="Gate_dom"/>
</dbReference>